<dbReference type="InterPro" id="IPR029058">
    <property type="entry name" value="AB_hydrolase_fold"/>
</dbReference>
<dbReference type="EMBL" id="QFOH01000002">
    <property type="protein sequence ID" value="PZP26457.1"/>
    <property type="molecule type" value="Genomic_DNA"/>
</dbReference>
<dbReference type="InterPro" id="IPR050266">
    <property type="entry name" value="AB_hydrolase_sf"/>
</dbReference>
<feature type="signal peptide" evidence="1">
    <location>
        <begin position="1"/>
        <end position="29"/>
    </location>
</feature>
<dbReference type="PANTHER" id="PTHR43798">
    <property type="entry name" value="MONOACYLGLYCEROL LIPASE"/>
    <property type="match status" value="1"/>
</dbReference>
<dbReference type="RefSeq" id="WP_273229126.1">
    <property type="nucleotide sequence ID" value="NZ_QFOH01000002.1"/>
</dbReference>
<feature type="domain" description="AB hydrolase-1" evidence="2">
    <location>
        <begin position="49"/>
        <end position="291"/>
    </location>
</feature>
<name>A0A2W5DBJ8_9PSED</name>
<dbReference type="AlphaFoldDB" id="A0A2W5DBJ8"/>
<dbReference type="GO" id="GO:0016020">
    <property type="term" value="C:membrane"/>
    <property type="evidence" value="ECO:0007669"/>
    <property type="project" value="TreeGrafter"/>
</dbReference>
<evidence type="ECO:0000259" key="2">
    <source>
        <dbReference type="Pfam" id="PF12697"/>
    </source>
</evidence>
<evidence type="ECO:0000313" key="4">
    <source>
        <dbReference type="Proteomes" id="UP000249198"/>
    </source>
</evidence>
<comment type="caution">
    <text evidence="3">The sequence shown here is derived from an EMBL/GenBank/DDBJ whole genome shotgun (WGS) entry which is preliminary data.</text>
</comment>
<gene>
    <name evidence="3" type="ORF">DI599_02245</name>
</gene>
<evidence type="ECO:0000256" key="1">
    <source>
        <dbReference type="SAM" id="SignalP"/>
    </source>
</evidence>
<accession>A0A2W5DBJ8</accession>
<proteinExistence type="predicted"/>
<keyword evidence="1" id="KW-0732">Signal</keyword>
<dbReference type="Gene3D" id="3.40.50.1820">
    <property type="entry name" value="alpha/beta hydrolase"/>
    <property type="match status" value="1"/>
</dbReference>
<dbReference type="PANTHER" id="PTHR43798:SF33">
    <property type="entry name" value="HYDROLASE, PUTATIVE (AFU_ORTHOLOGUE AFUA_2G14860)-RELATED"/>
    <property type="match status" value="1"/>
</dbReference>
<dbReference type="Proteomes" id="UP000249198">
    <property type="component" value="Unassembled WGS sequence"/>
</dbReference>
<protein>
    <submittedName>
        <fullName evidence="3">Alpha/beta hydrolase</fullName>
    </submittedName>
</protein>
<dbReference type="InterPro" id="IPR000073">
    <property type="entry name" value="AB_hydrolase_1"/>
</dbReference>
<reference evidence="3 4" key="1">
    <citation type="submission" date="2017-08" db="EMBL/GenBank/DDBJ databases">
        <title>Infants hospitalized years apart are colonized by the same room-sourced microbial strains.</title>
        <authorList>
            <person name="Brooks B."/>
            <person name="Olm M.R."/>
            <person name="Firek B.A."/>
            <person name="Baker R."/>
            <person name="Thomas B.C."/>
            <person name="Morowitz M.J."/>
            <person name="Banfield J.F."/>
        </authorList>
    </citation>
    <scope>NUCLEOTIDE SEQUENCE [LARGE SCALE GENOMIC DNA]</scope>
    <source>
        <strain evidence="3">S2_009_000_R2_77</strain>
    </source>
</reference>
<organism evidence="3 4">
    <name type="scientific">Pseudomonas kuykendallii</name>
    <dbReference type="NCBI Taxonomy" id="1007099"/>
    <lineage>
        <taxon>Bacteria</taxon>
        <taxon>Pseudomonadati</taxon>
        <taxon>Pseudomonadota</taxon>
        <taxon>Gammaproteobacteria</taxon>
        <taxon>Pseudomonadales</taxon>
        <taxon>Pseudomonadaceae</taxon>
        <taxon>Pseudomonas</taxon>
    </lineage>
</organism>
<feature type="chain" id="PRO_5015936155" evidence="1">
    <location>
        <begin position="30"/>
        <end position="315"/>
    </location>
</feature>
<dbReference type="GO" id="GO:0016787">
    <property type="term" value="F:hydrolase activity"/>
    <property type="evidence" value="ECO:0007669"/>
    <property type="project" value="UniProtKB-KW"/>
</dbReference>
<evidence type="ECO:0000313" key="3">
    <source>
        <dbReference type="EMBL" id="PZP26457.1"/>
    </source>
</evidence>
<dbReference type="Pfam" id="PF12697">
    <property type="entry name" value="Abhydrolase_6"/>
    <property type="match status" value="1"/>
</dbReference>
<dbReference type="SUPFAM" id="SSF53474">
    <property type="entry name" value="alpha/beta-Hydrolases"/>
    <property type="match status" value="1"/>
</dbReference>
<keyword evidence="3" id="KW-0378">Hydrolase</keyword>
<sequence>MFKSRAFCVHLRVAVLALFAYFSAFNVHAEYLSSSGLMSVSVQGQGQDIVLLPGLSSSSKVWSDLSDQLKDRYRLHAVDLAGFAGRPSVDTGKGSTLRKIAAEVTEYISANELSNPILIGHSMGGLISLIIASEQGSNVGGVIVVDALPFYSLIFDPASTENSARPIAERIRNDISRQTKGEFQAFSEASLTRLVKSNEGKRIVMSDAVESDPILIGELVYELMTTDLRPALKDIKYPVSILVAHDDSMGVSSRQVEMMYENSYTSLQLRKILTISGALHFIMLDQPASFFSAIDCSLGWIDAGNSTSKCLVKEH</sequence>